<organism evidence="1 2">
    <name type="scientific">Autumnicola tepida</name>
    <dbReference type="NCBI Taxonomy" id="3075595"/>
    <lineage>
        <taxon>Bacteria</taxon>
        <taxon>Pseudomonadati</taxon>
        <taxon>Bacteroidota</taxon>
        <taxon>Flavobacteriia</taxon>
        <taxon>Flavobacteriales</taxon>
        <taxon>Flavobacteriaceae</taxon>
        <taxon>Autumnicola</taxon>
    </lineage>
</organism>
<dbReference type="RefSeq" id="WP_311533738.1">
    <property type="nucleotide sequence ID" value="NZ_JAVRHQ010000003.1"/>
</dbReference>
<dbReference type="Gene3D" id="2.40.160.20">
    <property type="match status" value="1"/>
</dbReference>
<gene>
    <name evidence="1" type="ORF">RM553_04395</name>
</gene>
<name>A0ABU3C6U2_9FLAO</name>
<dbReference type="NCBIfam" id="NF047659">
    <property type="entry name" value="THC0290_0291_fam"/>
    <property type="match status" value="1"/>
</dbReference>
<sequence length="256" mass="29267">MPRTAYFLLFFTFFLGKSCYAQFGLSHEIGALAGPASFYTDYGERWNLNTNVNNSGLGVGLIHYINFAFDAECSCYTRNRFFNNHFRIRNEIDYFRSNLEHRGPVASKNTVGGQLLRAMHGSTETFEIGSSLEYHFLNIKDFTNYGYIFSPFLSLGVHYVYFSPFAYSDLGSLDDPSNVFPTFVDGINLESGSTFAVVGSMGARYKIGRSGDVMIESRWNYYNSDWLDGLNIDAPQNKAKDWVFWLNIGYVYYLNF</sequence>
<dbReference type="EMBL" id="JAVRHQ010000003">
    <property type="protein sequence ID" value="MDT0642066.1"/>
    <property type="molecule type" value="Genomic_DNA"/>
</dbReference>
<evidence type="ECO:0000313" key="2">
    <source>
        <dbReference type="Proteomes" id="UP001262889"/>
    </source>
</evidence>
<keyword evidence="2" id="KW-1185">Reference proteome</keyword>
<proteinExistence type="predicted"/>
<dbReference type="Proteomes" id="UP001262889">
    <property type="component" value="Unassembled WGS sequence"/>
</dbReference>
<comment type="caution">
    <text evidence="1">The sequence shown here is derived from an EMBL/GenBank/DDBJ whole genome shotgun (WGS) entry which is preliminary data.</text>
</comment>
<reference evidence="1 2" key="1">
    <citation type="submission" date="2023-09" db="EMBL/GenBank/DDBJ databases">
        <authorList>
            <person name="Rey-Velasco X."/>
        </authorList>
    </citation>
    <scope>NUCLEOTIDE SEQUENCE [LARGE SCALE GENOMIC DNA]</scope>
    <source>
        <strain evidence="1 2">F363</strain>
    </source>
</reference>
<accession>A0ABU3C6U2</accession>
<protein>
    <submittedName>
        <fullName evidence="1">Glutamate dehydrogenase</fullName>
    </submittedName>
</protein>
<evidence type="ECO:0000313" key="1">
    <source>
        <dbReference type="EMBL" id="MDT0642066.1"/>
    </source>
</evidence>